<dbReference type="EMBL" id="JBHTJA010000123">
    <property type="protein sequence ID" value="MFD0905238.1"/>
    <property type="molecule type" value="Genomic_DNA"/>
</dbReference>
<feature type="compositionally biased region" description="Basic and acidic residues" evidence="1">
    <location>
        <begin position="10"/>
        <end position="29"/>
    </location>
</feature>
<evidence type="ECO:0000256" key="1">
    <source>
        <dbReference type="SAM" id="MobiDB-lite"/>
    </source>
</evidence>
<dbReference type="RefSeq" id="WP_378305932.1">
    <property type="nucleotide sequence ID" value="NZ_JBHTJA010000123.1"/>
</dbReference>
<evidence type="ECO:0000313" key="2">
    <source>
        <dbReference type="EMBL" id="MFD0905238.1"/>
    </source>
</evidence>
<protein>
    <submittedName>
        <fullName evidence="2">Uncharacterized protein</fullName>
    </submittedName>
</protein>
<evidence type="ECO:0000313" key="3">
    <source>
        <dbReference type="Proteomes" id="UP001596972"/>
    </source>
</evidence>
<name>A0ABW3EXP5_9ACTN</name>
<gene>
    <name evidence="2" type="ORF">ACFQ11_33030</name>
</gene>
<dbReference type="Proteomes" id="UP001596972">
    <property type="component" value="Unassembled WGS sequence"/>
</dbReference>
<organism evidence="2 3">
    <name type="scientific">Actinomadura sediminis</name>
    <dbReference type="NCBI Taxonomy" id="1038904"/>
    <lineage>
        <taxon>Bacteria</taxon>
        <taxon>Bacillati</taxon>
        <taxon>Actinomycetota</taxon>
        <taxon>Actinomycetes</taxon>
        <taxon>Streptosporangiales</taxon>
        <taxon>Thermomonosporaceae</taxon>
        <taxon>Actinomadura</taxon>
    </lineage>
</organism>
<feature type="region of interest" description="Disordered" evidence="1">
    <location>
        <begin position="1"/>
        <end position="29"/>
    </location>
</feature>
<keyword evidence="3" id="KW-1185">Reference proteome</keyword>
<reference evidence="3" key="1">
    <citation type="journal article" date="2019" name="Int. J. Syst. Evol. Microbiol.">
        <title>The Global Catalogue of Microorganisms (GCM) 10K type strain sequencing project: providing services to taxonomists for standard genome sequencing and annotation.</title>
        <authorList>
            <consortium name="The Broad Institute Genomics Platform"/>
            <consortium name="The Broad Institute Genome Sequencing Center for Infectious Disease"/>
            <person name="Wu L."/>
            <person name="Ma J."/>
        </authorList>
    </citation>
    <scope>NUCLEOTIDE SEQUENCE [LARGE SCALE GENOMIC DNA]</scope>
    <source>
        <strain evidence="3">JCM 31202</strain>
    </source>
</reference>
<sequence length="93" mass="9920">MPADGGFRGCLERRGIRLPEDEREPGNEERMRTAVEACASRLVAGEAVRIPVVEGSAFQACLASRGVTLPPVGEWLRILPGDDPVMDAALASC</sequence>
<comment type="caution">
    <text evidence="2">The sequence shown here is derived from an EMBL/GenBank/DDBJ whole genome shotgun (WGS) entry which is preliminary data.</text>
</comment>
<proteinExistence type="predicted"/>
<accession>A0ABW3EXP5</accession>